<evidence type="ECO:0000256" key="1">
    <source>
        <dbReference type="SAM" id="MobiDB-lite"/>
    </source>
</evidence>
<dbReference type="AlphaFoldDB" id="A0A6A6BEI4"/>
<evidence type="ECO:0000313" key="2">
    <source>
        <dbReference type="EMBL" id="KAF2142569.1"/>
    </source>
</evidence>
<dbReference type="RefSeq" id="XP_033398281.1">
    <property type="nucleotide sequence ID" value="XM_033540400.1"/>
</dbReference>
<name>A0A6A6BEI4_9PEZI</name>
<proteinExistence type="predicted"/>
<feature type="compositionally biased region" description="Basic and acidic residues" evidence="1">
    <location>
        <begin position="23"/>
        <end position="32"/>
    </location>
</feature>
<feature type="region of interest" description="Disordered" evidence="1">
    <location>
        <begin position="186"/>
        <end position="231"/>
    </location>
</feature>
<dbReference type="Proteomes" id="UP000799438">
    <property type="component" value="Unassembled WGS sequence"/>
</dbReference>
<sequence>MDVSGMSALSLGIEEMELDERDEYAYENRSGEGQHQPAPYMSPIPEPLKLSKEKLSSPISAQRTSTHDSMILPPPVTPPPRAQRNSTLRIPSGRMERDSLGNIVHYLSAGETPTIEELNYAIAIHKSGTMSQSRRSQHARSGSTPHLPPPTPTRLSQASTVRASRLSPSRLSRLSSAVRQQLAAQAAGTSVINRGHPRASARFSSNGGGSGGGSGNNASAAKPPSRTPLATISSSNVNLQNAGLGSAATTGAKLVGAPKGKRPISVERTGRWSSLRGVKEGMPAQNEGSQSVLGTSPVRGNEAFL</sequence>
<feature type="compositionally biased region" description="Polar residues" evidence="1">
    <location>
        <begin position="129"/>
        <end position="143"/>
    </location>
</feature>
<reference evidence="2" key="1">
    <citation type="journal article" date="2020" name="Stud. Mycol.">
        <title>101 Dothideomycetes genomes: a test case for predicting lifestyles and emergence of pathogens.</title>
        <authorList>
            <person name="Haridas S."/>
            <person name="Albert R."/>
            <person name="Binder M."/>
            <person name="Bloem J."/>
            <person name="Labutti K."/>
            <person name="Salamov A."/>
            <person name="Andreopoulos B."/>
            <person name="Baker S."/>
            <person name="Barry K."/>
            <person name="Bills G."/>
            <person name="Bluhm B."/>
            <person name="Cannon C."/>
            <person name="Castanera R."/>
            <person name="Culley D."/>
            <person name="Daum C."/>
            <person name="Ezra D."/>
            <person name="Gonzalez J."/>
            <person name="Henrissat B."/>
            <person name="Kuo A."/>
            <person name="Liang C."/>
            <person name="Lipzen A."/>
            <person name="Lutzoni F."/>
            <person name="Magnuson J."/>
            <person name="Mondo S."/>
            <person name="Nolan M."/>
            <person name="Ohm R."/>
            <person name="Pangilinan J."/>
            <person name="Park H.-J."/>
            <person name="Ramirez L."/>
            <person name="Alfaro M."/>
            <person name="Sun H."/>
            <person name="Tritt A."/>
            <person name="Yoshinaga Y."/>
            <person name="Zwiers L.-H."/>
            <person name="Turgeon B."/>
            <person name="Goodwin S."/>
            <person name="Spatafora J."/>
            <person name="Crous P."/>
            <person name="Grigoriev I."/>
        </authorList>
    </citation>
    <scope>NUCLEOTIDE SEQUENCE</scope>
    <source>
        <strain evidence="2">CBS 121167</strain>
    </source>
</reference>
<protein>
    <submittedName>
        <fullName evidence="2">Uncharacterized protein</fullName>
    </submittedName>
</protein>
<accession>A0A6A6BEI4</accession>
<organism evidence="2 3">
    <name type="scientific">Aplosporella prunicola CBS 121167</name>
    <dbReference type="NCBI Taxonomy" id="1176127"/>
    <lineage>
        <taxon>Eukaryota</taxon>
        <taxon>Fungi</taxon>
        <taxon>Dikarya</taxon>
        <taxon>Ascomycota</taxon>
        <taxon>Pezizomycotina</taxon>
        <taxon>Dothideomycetes</taxon>
        <taxon>Dothideomycetes incertae sedis</taxon>
        <taxon>Botryosphaeriales</taxon>
        <taxon>Aplosporellaceae</taxon>
        <taxon>Aplosporella</taxon>
    </lineage>
</organism>
<feature type="region of interest" description="Disordered" evidence="1">
    <location>
        <begin position="129"/>
        <end position="174"/>
    </location>
</feature>
<dbReference type="EMBL" id="ML995484">
    <property type="protein sequence ID" value="KAF2142569.1"/>
    <property type="molecule type" value="Genomic_DNA"/>
</dbReference>
<keyword evidence="3" id="KW-1185">Reference proteome</keyword>
<dbReference type="GeneID" id="54297896"/>
<feature type="compositionally biased region" description="Gly residues" evidence="1">
    <location>
        <begin position="206"/>
        <end position="215"/>
    </location>
</feature>
<feature type="compositionally biased region" description="Low complexity" evidence="1">
    <location>
        <begin position="161"/>
        <end position="174"/>
    </location>
</feature>
<evidence type="ECO:0000313" key="3">
    <source>
        <dbReference type="Proteomes" id="UP000799438"/>
    </source>
</evidence>
<gene>
    <name evidence="2" type="ORF">K452DRAFT_286993</name>
</gene>
<feature type="region of interest" description="Disordered" evidence="1">
    <location>
        <begin position="276"/>
        <end position="305"/>
    </location>
</feature>
<feature type="compositionally biased region" description="Polar residues" evidence="1">
    <location>
        <begin position="57"/>
        <end position="68"/>
    </location>
</feature>
<feature type="region of interest" description="Disordered" evidence="1">
    <location>
        <begin position="1"/>
        <end position="91"/>
    </location>
</feature>
<feature type="compositionally biased region" description="Pro residues" evidence="1">
    <location>
        <begin position="72"/>
        <end position="81"/>
    </location>
</feature>